<evidence type="ECO:0000259" key="6">
    <source>
        <dbReference type="PROSITE" id="PS50801"/>
    </source>
</evidence>
<dbReference type="InterPro" id="IPR036513">
    <property type="entry name" value="STAS_dom_sf"/>
</dbReference>
<proteinExistence type="predicted"/>
<organism evidence="7">
    <name type="scientific">hydrocarbon metagenome</name>
    <dbReference type="NCBI Taxonomy" id="938273"/>
    <lineage>
        <taxon>unclassified sequences</taxon>
        <taxon>metagenomes</taxon>
        <taxon>ecological metagenomes</taxon>
    </lineage>
</organism>
<dbReference type="GO" id="GO:0055085">
    <property type="term" value="P:transmembrane transport"/>
    <property type="evidence" value="ECO:0007669"/>
    <property type="project" value="InterPro"/>
</dbReference>
<feature type="transmembrane region" description="Helical" evidence="5">
    <location>
        <begin position="68"/>
        <end position="89"/>
    </location>
</feature>
<accession>A0A0W8F0U9</accession>
<feature type="transmembrane region" description="Helical" evidence="5">
    <location>
        <begin position="245"/>
        <end position="262"/>
    </location>
</feature>
<dbReference type="Gene3D" id="3.30.750.24">
    <property type="entry name" value="STAS domain"/>
    <property type="match status" value="1"/>
</dbReference>
<evidence type="ECO:0000256" key="1">
    <source>
        <dbReference type="ARBA" id="ARBA00004141"/>
    </source>
</evidence>
<dbReference type="InterPro" id="IPR001902">
    <property type="entry name" value="SLC26A/SulP_fam"/>
</dbReference>
<feature type="transmembrane region" description="Helical" evidence="5">
    <location>
        <begin position="168"/>
        <end position="191"/>
    </location>
</feature>
<feature type="transmembrane region" description="Helical" evidence="5">
    <location>
        <begin position="369"/>
        <end position="389"/>
    </location>
</feature>
<keyword evidence="4 5" id="KW-0472">Membrane</keyword>
<dbReference type="CDD" id="cd07042">
    <property type="entry name" value="STAS_SulP_like_sulfate_transporter"/>
    <property type="match status" value="1"/>
</dbReference>
<evidence type="ECO:0000256" key="3">
    <source>
        <dbReference type="ARBA" id="ARBA00022989"/>
    </source>
</evidence>
<dbReference type="PROSITE" id="PS50801">
    <property type="entry name" value="STAS"/>
    <property type="match status" value="1"/>
</dbReference>
<feature type="domain" description="STAS" evidence="6">
    <location>
        <begin position="481"/>
        <end position="595"/>
    </location>
</feature>
<feature type="transmembrane region" description="Helical" evidence="5">
    <location>
        <begin position="223"/>
        <end position="239"/>
    </location>
</feature>
<keyword evidence="2 5" id="KW-0812">Transmembrane</keyword>
<dbReference type="SUPFAM" id="SSF52091">
    <property type="entry name" value="SpoIIaa-like"/>
    <property type="match status" value="1"/>
</dbReference>
<feature type="transmembrane region" description="Helical" evidence="5">
    <location>
        <begin position="197"/>
        <end position="216"/>
    </location>
</feature>
<feature type="transmembrane region" description="Helical" evidence="5">
    <location>
        <begin position="118"/>
        <end position="137"/>
    </location>
</feature>
<dbReference type="PANTHER" id="PTHR11814">
    <property type="entry name" value="SULFATE TRANSPORTER"/>
    <property type="match status" value="1"/>
</dbReference>
<keyword evidence="3 5" id="KW-1133">Transmembrane helix</keyword>
<evidence type="ECO:0000256" key="5">
    <source>
        <dbReference type="SAM" id="Phobius"/>
    </source>
</evidence>
<evidence type="ECO:0000313" key="7">
    <source>
        <dbReference type="EMBL" id="KUG14534.1"/>
    </source>
</evidence>
<feature type="transmembrane region" description="Helical" evidence="5">
    <location>
        <begin position="95"/>
        <end position="111"/>
    </location>
</feature>
<dbReference type="AlphaFoldDB" id="A0A0W8F0U9"/>
<feature type="transmembrane region" description="Helical" evidence="5">
    <location>
        <begin position="143"/>
        <end position="161"/>
    </location>
</feature>
<feature type="transmembrane region" description="Helical" evidence="5">
    <location>
        <begin position="426"/>
        <end position="453"/>
    </location>
</feature>
<dbReference type="InterPro" id="IPR002645">
    <property type="entry name" value="STAS_dom"/>
</dbReference>
<comment type="subcellular location">
    <subcellularLocation>
        <location evidence="1">Membrane</location>
        <topology evidence="1">Multi-pass membrane protein</topology>
    </subcellularLocation>
</comment>
<dbReference type="EMBL" id="LNQE01001647">
    <property type="protein sequence ID" value="KUG14534.1"/>
    <property type="molecule type" value="Genomic_DNA"/>
</dbReference>
<feature type="transmembrane region" description="Helical" evidence="5">
    <location>
        <begin position="395"/>
        <end position="414"/>
    </location>
</feature>
<evidence type="ECO:0000256" key="4">
    <source>
        <dbReference type="ARBA" id="ARBA00023136"/>
    </source>
</evidence>
<dbReference type="Pfam" id="PF01740">
    <property type="entry name" value="STAS"/>
    <property type="match status" value="1"/>
</dbReference>
<dbReference type="GO" id="GO:0016020">
    <property type="term" value="C:membrane"/>
    <property type="evidence" value="ECO:0007669"/>
    <property type="project" value="UniProtKB-SubCell"/>
</dbReference>
<name>A0A0W8F0U9_9ZZZZ</name>
<feature type="transmembrane region" description="Helical" evidence="5">
    <location>
        <begin position="294"/>
        <end position="311"/>
    </location>
</feature>
<feature type="transmembrane region" description="Helical" evidence="5">
    <location>
        <begin position="269"/>
        <end position="288"/>
    </location>
</feature>
<evidence type="ECO:0000256" key="2">
    <source>
        <dbReference type="ARBA" id="ARBA00022692"/>
    </source>
</evidence>
<gene>
    <name evidence="7" type="ORF">ASZ90_015835</name>
</gene>
<comment type="caution">
    <text evidence="7">The sequence shown here is derived from an EMBL/GenBank/DDBJ whole genome shotgun (WGS) entry which is preliminary data.</text>
</comment>
<sequence>MDDEAGIPASDRTGYQACPGVRSRVNFGDDVAERELITRDLVKKRILGFFPIVSWLPVYSRDLLRYDVIAGITLAAFAIPELIAYAQLAGLPPQYGLYAGIMAPIAYLLFGTIRQLSIGPSSSEAILFASVLGTLVIADPSRYIALAALTALLVAVIAFSARVFRLGFMVNLISGTVLKGFLIGTGLVIIISQVPKVLGIPGIPGGFIESVVAIAASLGDTNVYALAIGLGGIALLFLIEYRFPQLPSTLIVVIISIVLMSVTRLADRGVQVIGAIPGGLPALQIPAFEPGDPAMLFPLAFALFLLAYVETMSIGRARARHQGAPVDANQELVALGASSFAAGIGQGFPIAGSFSRTEMNVRNRAKTPLTGAFAAGIIALVAVFLTGLFANLPEAIIGALIIVAVLHMVDMAGIRRIAAISMPEAVIAIATLFGVLVFGILAGVFMGVILSLLEMLFRVTYPHTAILGRIGDTDRFGDTSRHPENQVIPGVLIFRIDAPLIFANATTIKERIMREVQADPAIRLVILDMEASPIVDITAADMLGDLNDDLIIRGVALRIAEATGRVRDLIRRAGYEKSLGKIGQETKIATVLAEWEAGKGGEVQGGTEEGA</sequence>
<dbReference type="Pfam" id="PF00916">
    <property type="entry name" value="Sulfate_transp"/>
    <property type="match status" value="1"/>
</dbReference>
<dbReference type="InterPro" id="IPR011547">
    <property type="entry name" value="SLC26A/SulP_dom"/>
</dbReference>
<reference evidence="7" key="1">
    <citation type="journal article" date="2015" name="Proc. Natl. Acad. Sci. U.S.A.">
        <title>Networks of energetic and metabolic interactions define dynamics in microbial communities.</title>
        <authorList>
            <person name="Embree M."/>
            <person name="Liu J.K."/>
            <person name="Al-Bassam M.M."/>
            <person name="Zengler K."/>
        </authorList>
    </citation>
    <scope>NUCLEOTIDE SEQUENCE</scope>
</reference>
<protein>
    <submittedName>
        <fullName evidence="7">Sulfate transporter</fullName>
    </submittedName>
</protein>